<feature type="compositionally biased region" description="Acidic residues" evidence="3">
    <location>
        <begin position="164"/>
        <end position="176"/>
    </location>
</feature>
<dbReference type="CDD" id="cd00121">
    <property type="entry name" value="MATH"/>
    <property type="match status" value="2"/>
</dbReference>
<dbReference type="PANTHER" id="PTHR46236:SF8">
    <property type="entry name" value="UBIQUITIN-SPECIFIC PROTEASE FAMILY C19-RELATED PROTEIN"/>
    <property type="match status" value="1"/>
</dbReference>
<feature type="region of interest" description="Disordered" evidence="3">
    <location>
        <begin position="146"/>
        <end position="202"/>
    </location>
</feature>
<feature type="region of interest" description="Disordered" evidence="3">
    <location>
        <begin position="232"/>
        <end position="264"/>
    </location>
</feature>
<dbReference type="SUPFAM" id="SSF49599">
    <property type="entry name" value="TRAF domain-like"/>
    <property type="match status" value="2"/>
</dbReference>
<sequence length="855" mass="95577">MGGGGEQMEKRFSWVLKKFSSLQEERCYSRPFAVAGVNWRIAADCKGDKNDGHLSLFLEFADSESLPPGWTRDVKFSLTLVTKAFTKSNLVVRAQQCFSDEIEGWGCDKFVSLSKLHEKGEGFLVNNKIIILAELHVLPAEVESVGKSQRDSSCEAAQETEVTNLDDDDDDDDGPFDEGTGGGVSSKEDVDNDDVSSPCLDDGGEDISLLNHFSALEETVGNDGLKSNSVAAETEVSNDDAPKEDIGDESSSLVSNDSASNGTSLDKVKSLLDVENGGKEFNNVASVPETANNLLTEIQPANVNGFDVYSSQVESVSLIFRRHPDLASGFRPKNRQIRRAYMNELLSLIEMMCQSPEKLSEDDLSNAVDTLSDLIDVGFKLDWLKVESVSRIFERHPYIAVRFRAMNQHTRETCMNILLRLIEMLCQSLDELSSNDILGADTALAYLKSVHFNVAWLEKKLDLVKANKGKEQSSLVRLQEMEDNLLELKQKCSDLDALVEKEEAELSAIRTPLSFDDVKKLTCVIKNFGLQDDEFHYYSPPFKVADCDWRLIAFPKRDTDGGYLSMYLDLAPESLPPGWRRDVKVSLTLVKKGLAPQSLNQTLVGKGCFDAENNIWGFEEFLPLSKLWRYLDDYKLTIIAELDVIPAIVLPEEPVIIIEPSLRCNQADDASVSRSQVDQVSCQVEQKPENPSNQDSDNALKEIQPVKETIDVNGFEVLSCQVESVKLIFERHPDIAVEFNAKNQHLRNACLSFLLSLVETLCQSLEKLSSEDLVEADIALTYLKDAGFKVDWMEKKLDQLKDKKEKEKSCLARLQEIEENLQKLKQKCSELDVLAEEEKADLSTTRTALSFDDIV</sequence>
<evidence type="ECO:0000256" key="3">
    <source>
        <dbReference type="SAM" id="MobiDB-lite"/>
    </source>
</evidence>
<evidence type="ECO:0000313" key="6">
    <source>
        <dbReference type="Proteomes" id="UP000823674"/>
    </source>
</evidence>
<dbReference type="Proteomes" id="UP000823674">
    <property type="component" value="Chromosome A07"/>
</dbReference>
<dbReference type="PROSITE" id="PS50144">
    <property type="entry name" value="MATH"/>
    <property type="match status" value="2"/>
</dbReference>
<proteinExistence type="predicted"/>
<dbReference type="SMART" id="SM00061">
    <property type="entry name" value="MATH"/>
    <property type="match status" value="2"/>
</dbReference>
<dbReference type="InterPro" id="IPR008974">
    <property type="entry name" value="TRAF-like"/>
</dbReference>
<dbReference type="Gene3D" id="2.60.210.10">
    <property type="entry name" value="Apoptosis, Tumor Necrosis Factor Receptor Associated Protein 2, Chain A"/>
    <property type="match status" value="2"/>
</dbReference>
<feature type="coiled-coil region" evidence="2">
    <location>
        <begin position="471"/>
        <end position="505"/>
    </location>
</feature>
<name>A0ABQ7KZG3_BRACM</name>
<dbReference type="InterPro" id="IPR050804">
    <property type="entry name" value="MCC"/>
</dbReference>
<comment type="caution">
    <text evidence="5">The sequence shown here is derived from an EMBL/GenBank/DDBJ whole genome shotgun (WGS) entry which is preliminary data.</text>
</comment>
<feature type="domain" description="MATH" evidence="4">
    <location>
        <begin position="9"/>
        <end position="135"/>
    </location>
</feature>
<organism evidence="5 6">
    <name type="scientific">Brassica rapa subsp. trilocularis</name>
    <dbReference type="NCBI Taxonomy" id="1813537"/>
    <lineage>
        <taxon>Eukaryota</taxon>
        <taxon>Viridiplantae</taxon>
        <taxon>Streptophyta</taxon>
        <taxon>Embryophyta</taxon>
        <taxon>Tracheophyta</taxon>
        <taxon>Spermatophyta</taxon>
        <taxon>Magnoliopsida</taxon>
        <taxon>eudicotyledons</taxon>
        <taxon>Gunneridae</taxon>
        <taxon>Pentapetalae</taxon>
        <taxon>rosids</taxon>
        <taxon>malvids</taxon>
        <taxon>Brassicales</taxon>
        <taxon>Brassicaceae</taxon>
        <taxon>Brassiceae</taxon>
        <taxon>Brassica</taxon>
    </lineage>
</organism>
<reference evidence="5 6" key="1">
    <citation type="submission" date="2021-03" db="EMBL/GenBank/DDBJ databases">
        <authorList>
            <person name="King G.J."/>
            <person name="Bancroft I."/>
            <person name="Baten A."/>
            <person name="Bloomfield J."/>
            <person name="Borpatragohain P."/>
            <person name="He Z."/>
            <person name="Irish N."/>
            <person name="Irwin J."/>
            <person name="Liu K."/>
            <person name="Mauleon R.P."/>
            <person name="Moore J."/>
            <person name="Morris R."/>
            <person name="Ostergaard L."/>
            <person name="Wang B."/>
            <person name="Wells R."/>
        </authorList>
    </citation>
    <scope>NUCLEOTIDE SEQUENCE [LARGE SCALE GENOMIC DNA]</scope>
    <source>
        <strain evidence="5">R-o-18</strain>
        <tissue evidence="5">Leaf</tissue>
    </source>
</reference>
<evidence type="ECO:0000256" key="1">
    <source>
        <dbReference type="ARBA" id="ARBA00023054"/>
    </source>
</evidence>
<keyword evidence="1 2" id="KW-0175">Coiled coil</keyword>
<keyword evidence="6" id="KW-1185">Reference proteome</keyword>
<evidence type="ECO:0000313" key="5">
    <source>
        <dbReference type="EMBL" id="KAG5379749.1"/>
    </source>
</evidence>
<dbReference type="Pfam" id="PF22486">
    <property type="entry name" value="MATH_2"/>
    <property type="match status" value="2"/>
</dbReference>
<protein>
    <recommendedName>
        <fullName evidence="4">MATH domain-containing protein</fullName>
    </recommendedName>
</protein>
<evidence type="ECO:0000256" key="2">
    <source>
        <dbReference type="SAM" id="Coils"/>
    </source>
</evidence>
<dbReference type="EMBL" id="JADBGQ010000009">
    <property type="protein sequence ID" value="KAG5379749.1"/>
    <property type="molecule type" value="Genomic_DNA"/>
</dbReference>
<dbReference type="InterPro" id="IPR002083">
    <property type="entry name" value="MATH/TRAF_dom"/>
</dbReference>
<feature type="domain" description="MATH" evidence="4">
    <location>
        <begin position="518"/>
        <end position="642"/>
    </location>
</feature>
<accession>A0ABQ7KZG3</accession>
<evidence type="ECO:0000259" key="4">
    <source>
        <dbReference type="PROSITE" id="PS50144"/>
    </source>
</evidence>
<dbReference type="PANTHER" id="PTHR46236">
    <property type="entry name" value="TRAF-LIKE SUPERFAMILY PROTEIN"/>
    <property type="match status" value="1"/>
</dbReference>
<feature type="compositionally biased region" description="Low complexity" evidence="3">
    <location>
        <begin position="250"/>
        <end position="260"/>
    </location>
</feature>
<gene>
    <name evidence="5" type="primary">A07p030240.1_BraROA</name>
    <name evidence="5" type="ORF">IGI04_027591</name>
</gene>
<feature type="coiled-coil region" evidence="2">
    <location>
        <begin position="797"/>
        <end position="841"/>
    </location>
</feature>